<protein>
    <submittedName>
        <fullName evidence="2">NADPH oxidase 4</fullName>
    </submittedName>
</protein>
<feature type="non-terminal residue" evidence="2">
    <location>
        <position position="1"/>
    </location>
</feature>
<keyword evidence="1" id="KW-0812">Transmembrane</keyword>
<evidence type="ECO:0000256" key="1">
    <source>
        <dbReference type="SAM" id="Phobius"/>
    </source>
</evidence>
<proteinExistence type="predicted"/>
<feature type="transmembrane region" description="Helical" evidence="1">
    <location>
        <begin position="36"/>
        <end position="55"/>
    </location>
</feature>
<feature type="non-terminal residue" evidence="2">
    <location>
        <position position="56"/>
    </location>
</feature>
<keyword evidence="3" id="KW-1185">Reference proteome</keyword>
<dbReference type="EMBL" id="KK113657">
    <property type="protein sequence ID" value="KFM60723.1"/>
    <property type="molecule type" value="Genomic_DNA"/>
</dbReference>
<name>A0A087T6I4_STEMI</name>
<keyword evidence="1" id="KW-1133">Transmembrane helix</keyword>
<evidence type="ECO:0000313" key="2">
    <source>
        <dbReference type="EMBL" id="KFM60723.1"/>
    </source>
</evidence>
<dbReference type="Proteomes" id="UP000054359">
    <property type="component" value="Unassembled WGS sequence"/>
</dbReference>
<accession>A0A087T6I4</accession>
<keyword evidence="1" id="KW-0472">Membrane</keyword>
<evidence type="ECO:0000313" key="3">
    <source>
        <dbReference type="Proteomes" id="UP000054359"/>
    </source>
</evidence>
<organism evidence="2 3">
    <name type="scientific">Stegodyphus mimosarum</name>
    <name type="common">African social velvet spider</name>
    <dbReference type="NCBI Taxonomy" id="407821"/>
    <lineage>
        <taxon>Eukaryota</taxon>
        <taxon>Metazoa</taxon>
        <taxon>Ecdysozoa</taxon>
        <taxon>Arthropoda</taxon>
        <taxon>Chelicerata</taxon>
        <taxon>Arachnida</taxon>
        <taxon>Araneae</taxon>
        <taxon>Araneomorphae</taxon>
        <taxon>Entelegynae</taxon>
        <taxon>Eresoidea</taxon>
        <taxon>Eresidae</taxon>
        <taxon>Stegodyphus</taxon>
    </lineage>
</organism>
<dbReference type="AlphaFoldDB" id="A0A087T6I4"/>
<reference evidence="2 3" key="1">
    <citation type="submission" date="2013-11" db="EMBL/GenBank/DDBJ databases">
        <title>Genome sequencing of Stegodyphus mimosarum.</title>
        <authorList>
            <person name="Bechsgaard J."/>
        </authorList>
    </citation>
    <scope>NUCLEOTIDE SEQUENCE [LARGE SCALE GENOMIC DNA]</scope>
</reference>
<gene>
    <name evidence="2" type="ORF">X975_07868</name>
</gene>
<sequence>SVAHIINAVNFSAHYNSVYKDVNVANFKGEDPLNSVIKTVPGITGILMIVILCILS</sequence>
<dbReference type="OrthoDB" id="436496at2759"/>
<dbReference type="STRING" id="407821.A0A087T6I4"/>